<proteinExistence type="predicted"/>
<organism evidence="1">
    <name type="scientific">Anguilla anguilla</name>
    <name type="common">European freshwater eel</name>
    <name type="synonym">Muraena anguilla</name>
    <dbReference type="NCBI Taxonomy" id="7936"/>
    <lineage>
        <taxon>Eukaryota</taxon>
        <taxon>Metazoa</taxon>
        <taxon>Chordata</taxon>
        <taxon>Craniata</taxon>
        <taxon>Vertebrata</taxon>
        <taxon>Euteleostomi</taxon>
        <taxon>Actinopterygii</taxon>
        <taxon>Neopterygii</taxon>
        <taxon>Teleostei</taxon>
        <taxon>Anguilliformes</taxon>
        <taxon>Anguillidae</taxon>
        <taxon>Anguilla</taxon>
    </lineage>
</organism>
<sequence>MQIPFLTSGLYLTKPPIIQRIHILILNKPYNVSSIHQLCCKCSYNEMNAIQEEIKG</sequence>
<protein>
    <submittedName>
        <fullName evidence="1">Uncharacterized protein</fullName>
    </submittedName>
</protein>
<reference evidence="1" key="1">
    <citation type="submission" date="2014-11" db="EMBL/GenBank/DDBJ databases">
        <authorList>
            <person name="Amaro Gonzalez C."/>
        </authorList>
    </citation>
    <scope>NUCLEOTIDE SEQUENCE</scope>
</reference>
<reference evidence="1" key="2">
    <citation type="journal article" date="2015" name="Fish Shellfish Immunol.">
        <title>Early steps in the European eel (Anguilla anguilla)-Vibrio vulnificus interaction in the gills: Role of the RtxA13 toxin.</title>
        <authorList>
            <person name="Callol A."/>
            <person name="Pajuelo D."/>
            <person name="Ebbesson L."/>
            <person name="Teles M."/>
            <person name="MacKenzie S."/>
            <person name="Amaro C."/>
        </authorList>
    </citation>
    <scope>NUCLEOTIDE SEQUENCE</scope>
</reference>
<dbReference type="AlphaFoldDB" id="A0A0E9XIC9"/>
<dbReference type="EMBL" id="GBXM01006371">
    <property type="protein sequence ID" value="JAI02207.1"/>
    <property type="molecule type" value="Transcribed_RNA"/>
</dbReference>
<evidence type="ECO:0000313" key="1">
    <source>
        <dbReference type="EMBL" id="JAI02207.1"/>
    </source>
</evidence>
<accession>A0A0E9XIC9</accession>
<name>A0A0E9XIC9_ANGAN</name>